<evidence type="ECO:0000256" key="4">
    <source>
        <dbReference type="ARBA" id="ARBA00022989"/>
    </source>
</evidence>
<accession>A0A2U1MWI5</accession>
<feature type="transmembrane region" description="Helical" evidence="6">
    <location>
        <begin position="139"/>
        <end position="159"/>
    </location>
</feature>
<feature type="transmembrane region" description="Helical" evidence="6">
    <location>
        <begin position="296"/>
        <end position="314"/>
    </location>
</feature>
<dbReference type="PANTHER" id="PTHR31218">
    <property type="entry name" value="WAT1-RELATED PROTEIN"/>
    <property type="match status" value="1"/>
</dbReference>
<evidence type="ECO:0000256" key="1">
    <source>
        <dbReference type="ARBA" id="ARBA00004141"/>
    </source>
</evidence>
<comment type="subcellular location">
    <subcellularLocation>
        <location evidence="1 6">Membrane</location>
        <topology evidence="1 6">Multi-pass membrane protein</topology>
    </subcellularLocation>
</comment>
<evidence type="ECO:0000256" key="2">
    <source>
        <dbReference type="ARBA" id="ARBA00007635"/>
    </source>
</evidence>
<dbReference type="AlphaFoldDB" id="A0A2U1MWI5"/>
<dbReference type="SUPFAM" id="SSF103481">
    <property type="entry name" value="Multidrug resistance efflux transporter EmrE"/>
    <property type="match status" value="2"/>
</dbReference>
<feature type="transmembrane region" description="Helical" evidence="6">
    <location>
        <begin position="14"/>
        <end position="34"/>
    </location>
</feature>
<feature type="transmembrane region" description="Helical" evidence="6">
    <location>
        <begin position="107"/>
        <end position="127"/>
    </location>
</feature>
<feature type="transmembrane region" description="Helical" evidence="6">
    <location>
        <begin position="205"/>
        <end position="227"/>
    </location>
</feature>
<gene>
    <name evidence="8" type="ORF">CTI12_AA334770</name>
</gene>
<organism evidence="8 9">
    <name type="scientific">Artemisia annua</name>
    <name type="common">Sweet wormwood</name>
    <dbReference type="NCBI Taxonomy" id="35608"/>
    <lineage>
        <taxon>Eukaryota</taxon>
        <taxon>Viridiplantae</taxon>
        <taxon>Streptophyta</taxon>
        <taxon>Embryophyta</taxon>
        <taxon>Tracheophyta</taxon>
        <taxon>Spermatophyta</taxon>
        <taxon>Magnoliopsida</taxon>
        <taxon>eudicotyledons</taxon>
        <taxon>Gunneridae</taxon>
        <taxon>Pentapetalae</taxon>
        <taxon>asterids</taxon>
        <taxon>campanulids</taxon>
        <taxon>Asterales</taxon>
        <taxon>Asteraceae</taxon>
        <taxon>Asteroideae</taxon>
        <taxon>Anthemideae</taxon>
        <taxon>Artemisiinae</taxon>
        <taxon>Artemisia</taxon>
    </lineage>
</organism>
<dbReference type="EMBL" id="PKPP01004184">
    <property type="protein sequence ID" value="PWA65618.1"/>
    <property type="molecule type" value="Genomic_DNA"/>
</dbReference>
<evidence type="ECO:0000256" key="5">
    <source>
        <dbReference type="ARBA" id="ARBA00023136"/>
    </source>
</evidence>
<protein>
    <recommendedName>
        <fullName evidence="6">WAT1-related protein</fullName>
    </recommendedName>
</protein>
<dbReference type="InterPro" id="IPR000620">
    <property type="entry name" value="EamA_dom"/>
</dbReference>
<name>A0A2U1MWI5_ARTAN</name>
<dbReference type="STRING" id="35608.A0A2U1MWI5"/>
<comment type="caution">
    <text evidence="8">The sequence shown here is derived from an EMBL/GenBank/DDBJ whole genome shotgun (WGS) entry which is preliminary data.</text>
</comment>
<keyword evidence="4 6" id="KW-1133">Transmembrane helix</keyword>
<evidence type="ECO:0000256" key="6">
    <source>
        <dbReference type="RuleBase" id="RU363077"/>
    </source>
</evidence>
<feature type="transmembrane region" description="Helical" evidence="6">
    <location>
        <begin position="269"/>
        <end position="290"/>
    </location>
</feature>
<keyword evidence="5 6" id="KW-0472">Membrane</keyword>
<keyword evidence="3 6" id="KW-0812">Transmembrane</keyword>
<evidence type="ECO:0000256" key="3">
    <source>
        <dbReference type="ARBA" id="ARBA00022692"/>
    </source>
</evidence>
<feature type="transmembrane region" description="Helical" evidence="6">
    <location>
        <begin position="171"/>
        <end position="193"/>
    </location>
</feature>
<dbReference type="GO" id="GO:0022857">
    <property type="term" value="F:transmembrane transporter activity"/>
    <property type="evidence" value="ECO:0007669"/>
    <property type="project" value="InterPro"/>
</dbReference>
<dbReference type="Pfam" id="PF00892">
    <property type="entry name" value="EamA"/>
    <property type="match status" value="2"/>
</dbReference>
<sequence length="351" mass="38160">MGVEERGKLFYKDVLPFAAMIMIELMLVGGNTLFKSASVEGINSYVFTFYVFLLGFIFLLPCLIINYRSTSIPPIKFSIVGKIAMLSVLMYLSQIFGYIGLKYSSPTLSSIMSNLSPAFTFVLAFFFRMEKIHLRSYTSLAKIIGTIISISGAVIATLYSGPSLLSSSISMNWIIGGVLLAGQYFLLAFALVAQAKILQVYSVDLMVVFVFGLSGLFVAGLAALVMANDVEAWKLKSNAVLITVLYMGFSSGFFNVVAQIWVLRLKGPVYVAMFKPLTIVIAVIMGVLFLGDSLHLGSFIGGMIITIGFYGVVWGKAEEEHAPLDQTTPLLLGPHDALEQGSLISESNSLS</sequence>
<proteinExistence type="inferred from homology"/>
<feature type="domain" description="EamA" evidence="7">
    <location>
        <begin position="178"/>
        <end position="313"/>
    </location>
</feature>
<feature type="transmembrane region" description="Helical" evidence="6">
    <location>
        <begin position="46"/>
        <end position="67"/>
    </location>
</feature>
<evidence type="ECO:0000313" key="9">
    <source>
        <dbReference type="Proteomes" id="UP000245207"/>
    </source>
</evidence>
<feature type="transmembrane region" description="Helical" evidence="6">
    <location>
        <begin position="79"/>
        <end position="101"/>
    </location>
</feature>
<reference evidence="8 9" key="1">
    <citation type="journal article" date="2018" name="Mol. Plant">
        <title>The genome of Artemisia annua provides insight into the evolution of Asteraceae family and artemisinin biosynthesis.</title>
        <authorList>
            <person name="Shen Q."/>
            <person name="Zhang L."/>
            <person name="Liao Z."/>
            <person name="Wang S."/>
            <person name="Yan T."/>
            <person name="Shi P."/>
            <person name="Liu M."/>
            <person name="Fu X."/>
            <person name="Pan Q."/>
            <person name="Wang Y."/>
            <person name="Lv Z."/>
            <person name="Lu X."/>
            <person name="Zhang F."/>
            <person name="Jiang W."/>
            <person name="Ma Y."/>
            <person name="Chen M."/>
            <person name="Hao X."/>
            <person name="Li L."/>
            <person name="Tang Y."/>
            <person name="Lv G."/>
            <person name="Zhou Y."/>
            <person name="Sun X."/>
            <person name="Brodelius P.E."/>
            <person name="Rose J.K.C."/>
            <person name="Tang K."/>
        </authorList>
    </citation>
    <scope>NUCLEOTIDE SEQUENCE [LARGE SCALE GENOMIC DNA]</scope>
    <source>
        <strain evidence="9">cv. Huhao1</strain>
        <tissue evidence="8">Leaf</tissue>
    </source>
</reference>
<evidence type="ECO:0000259" key="7">
    <source>
        <dbReference type="Pfam" id="PF00892"/>
    </source>
</evidence>
<dbReference type="Proteomes" id="UP000245207">
    <property type="component" value="Unassembled WGS sequence"/>
</dbReference>
<dbReference type="InterPro" id="IPR037185">
    <property type="entry name" value="EmrE-like"/>
</dbReference>
<evidence type="ECO:0000313" key="8">
    <source>
        <dbReference type="EMBL" id="PWA65618.1"/>
    </source>
</evidence>
<dbReference type="GO" id="GO:0016020">
    <property type="term" value="C:membrane"/>
    <property type="evidence" value="ECO:0007669"/>
    <property type="project" value="UniProtKB-SubCell"/>
</dbReference>
<comment type="similarity">
    <text evidence="2 6">Belongs to the drug/metabolite transporter (DMT) superfamily. Plant drug/metabolite exporter (P-DME) (TC 2.A.7.4) family.</text>
</comment>
<keyword evidence="9" id="KW-1185">Reference proteome</keyword>
<feature type="transmembrane region" description="Helical" evidence="6">
    <location>
        <begin position="239"/>
        <end position="262"/>
    </location>
</feature>
<feature type="domain" description="EamA" evidence="7">
    <location>
        <begin position="20"/>
        <end position="150"/>
    </location>
</feature>
<dbReference type="OrthoDB" id="1727045at2759"/>
<dbReference type="InterPro" id="IPR030184">
    <property type="entry name" value="WAT1-related"/>
</dbReference>